<sequence>MATTNAGGSVKSSGGRGKAKQPGIEIKAASESEGAAALAAQQPEDAAHYCGEGDTSEECALLRFRFFIIDTGWKSVSAKVIRDNFAMIREYQEGDALFVLSREQSMNLVKRHPDMIGKDPIILVHDLHAHNYHEDDNDYHGFRLNLGLITDGAAVLETLQRFLRFVHLHRRSRDIEQDIKDKLHRDGIKGSIEIIRSGSKDVMGG</sequence>
<evidence type="ECO:0000256" key="1">
    <source>
        <dbReference type="SAM" id="MobiDB-lite"/>
    </source>
</evidence>
<dbReference type="RefSeq" id="WP_153249346.1">
    <property type="nucleotide sequence ID" value="NZ_CP044205.1"/>
</dbReference>
<organism evidence="2 3">
    <name type="scientific">Candidatus Methylospira mobilis</name>
    <dbReference type="NCBI Taxonomy" id="1808979"/>
    <lineage>
        <taxon>Bacteria</taxon>
        <taxon>Pseudomonadati</taxon>
        <taxon>Pseudomonadota</taxon>
        <taxon>Gammaproteobacteria</taxon>
        <taxon>Methylococcales</taxon>
        <taxon>Methylococcaceae</taxon>
        <taxon>Candidatus Methylospira</taxon>
    </lineage>
</organism>
<evidence type="ECO:0000313" key="3">
    <source>
        <dbReference type="Proteomes" id="UP000325755"/>
    </source>
</evidence>
<dbReference type="EMBL" id="CP044205">
    <property type="protein sequence ID" value="QFY43364.1"/>
    <property type="molecule type" value="Genomic_DNA"/>
</dbReference>
<dbReference type="AlphaFoldDB" id="A0A5Q0BMA9"/>
<dbReference type="KEGG" id="mmob:F6R98_12670"/>
<proteinExistence type="predicted"/>
<gene>
    <name evidence="2" type="ORF">F6R98_12670</name>
</gene>
<protein>
    <submittedName>
        <fullName evidence="2">Uncharacterized protein</fullName>
    </submittedName>
</protein>
<feature type="region of interest" description="Disordered" evidence="1">
    <location>
        <begin position="1"/>
        <end position="24"/>
    </location>
</feature>
<reference evidence="2 3" key="1">
    <citation type="submission" date="2019-09" db="EMBL/GenBank/DDBJ databases">
        <title>Ecophysiology of the spiral-shaped methanotroph Methylospira mobilis as revealed by the complete genome sequence.</title>
        <authorList>
            <person name="Oshkin I.Y."/>
            <person name="Dedysh S.N."/>
            <person name="Miroshnikov K."/>
            <person name="Danilova O.V."/>
            <person name="Hakobyan A."/>
            <person name="Liesack W."/>
        </authorList>
    </citation>
    <scope>NUCLEOTIDE SEQUENCE [LARGE SCALE GENOMIC DNA]</scope>
    <source>
        <strain evidence="2 3">Shm1</strain>
    </source>
</reference>
<keyword evidence="3" id="KW-1185">Reference proteome</keyword>
<name>A0A5Q0BMA9_9GAMM</name>
<dbReference type="InParanoid" id="A0A5Q0BMA9"/>
<evidence type="ECO:0000313" key="2">
    <source>
        <dbReference type="EMBL" id="QFY43364.1"/>
    </source>
</evidence>
<dbReference type="OrthoDB" id="5569787at2"/>
<dbReference type="Proteomes" id="UP000325755">
    <property type="component" value="Chromosome"/>
</dbReference>
<accession>A0A5Q0BMA9</accession>